<gene>
    <name evidence="2" type="primary">LOC112694173</name>
</gene>
<dbReference type="RefSeq" id="XP_025425349.1">
    <property type="nucleotide sequence ID" value="XM_025569564.1"/>
</dbReference>
<dbReference type="PANTHER" id="PTHR46500:SF1">
    <property type="entry name" value="CILIA- AND FLAGELLA-ASSOCIATED PROTEIN 221"/>
    <property type="match status" value="1"/>
</dbReference>
<dbReference type="GeneID" id="112694173"/>
<proteinExistence type="predicted"/>
<sequence>MVDNNYSVSFEDKVIVGGEQNGLTNGSICVNTKTRIIYFKPGHTYTDKIQLLNVTVLPQIIWIQPPDSKIFKFPNLTTVSIPPGESWDLHYTFMSNLNQKFKSYLHLKNPTGQGNLAIELKAVPRISSSLPRTINFGHVNIGMSVTKKLSLTPESKPYQFRIFIPNESQELNVNPTFGKVSCDSSTYVTIRYTPRSYITLCSDLIFYHSEANQEPQVITITAVTKPRDTNEQNVKMEKREPTKIDLSPRNITHRRNIQTQKDNNTVFSRLKPNKIFVDKTCTIPVDSYSWNNALGEPDEVYREAYAQHTKTFLLNAKLFGNTNKNEKLYSYRNVSYDDNLRKSTGLRERSIRMNHIDTSVHDFDPNLDDNWWVRFQTYNRFVSAVRKIIIKNRLKK</sequence>
<dbReference type="AlphaFoldDB" id="A0A8B8GQ11"/>
<dbReference type="GO" id="GO:0044458">
    <property type="term" value="P:motile cilium assembly"/>
    <property type="evidence" value="ECO:0007669"/>
    <property type="project" value="TreeGrafter"/>
</dbReference>
<feature type="non-terminal residue" evidence="2">
    <location>
        <position position="396"/>
    </location>
</feature>
<evidence type="ECO:0000313" key="1">
    <source>
        <dbReference type="Proteomes" id="UP000694846"/>
    </source>
</evidence>
<dbReference type="OrthoDB" id="5538672at2759"/>
<dbReference type="GO" id="GO:0097729">
    <property type="term" value="C:9+2 motile cilium"/>
    <property type="evidence" value="ECO:0007669"/>
    <property type="project" value="TreeGrafter"/>
</dbReference>
<accession>A0A8B8GQ11</accession>
<dbReference type="GO" id="GO:0003341">
    <property type="term" value="P:cilium movement"/>
    <property type="evidence" value="ECO:0007669"/>
    <property type="project" value="InterPro"/>
</dbReference>
<dbReference type="Gene3D" id="2.60.40.10">
    <property type="entry name" value="Immunoglobulins"/>
    <property type="match status" value="1"/>
</dbReference>
<name>A0A8B8GQ11_9HEMI</name>
<keyword evidence="1" id="KW-1185">Reference proteome</keyword>
<dbReference type="InterPro" id="IPR013783">
    <property type="entry name" value="Ig-like_fold"/>
</dbReference>
<dbReference type="Proteomes" id="UP000694846">
    <property type="component" value="Unplaced"/>
</dbReference>
<dbReference type="PANTHER" id="PTHR46500">
    <property type="entry name" value="CILIA- AND FLAGELLA-ASSOCIATED PROTEIN 221"/>
    <property type="match status" value="1"/>
</dbReference>
<protein>
    <submittedName>
        <fullName evidence="2">Uncharacterized protein LOC112694173</fullName>
    </submittedName>
</protein>
<reference evidence="2" key="1">
    <citation type="submission" date="2025-08" db="UniProtKB">
        <authorList>
            <consortium name="RefSeq"/>
        </authorList>
    </citation>
    <scope>IDENTIFICATION</scope>
    <source>
        <tissue evidence="2">Whole body</tissue>
    </source>
</reference>
<evidence type="ECO:0000313" key="2">
    <source>
        <dbReference type="RefSeq" id="XP_025425349.1"/>
    </source>
</evidence>
<organism evidence="1 2">
    <name type="scientific">Sipha flava</name>
    <name type="common">yellow sugarcane aphid</name>
    <dbReference type="NCBI Taxonomy" id="143950"/>
    <lineage>
        <taxon>Eukaryota</taxon>
        <taxon>Metazoa</taxon>
        <taxon>Ecdysozoa</taxon>
        <taxon>Arthropoda</taxon>
        <taxon>Hexapoda</taxon>
        <taxon>Insecta</taxon>
        <taxon>Pterygota</taxon>
        <taxon>Neoptera</taxon>
        <taxon>Paraneoptera</taxon>
        <taxon>Hemiptera</taxon>
        <taxon>Sternorrhyncha</taxon>
        <taxon>Aphidomorpha</taxon>
        <taxon>Aphidoidea</taxon>
        <taxon>Aphididae</taxon>
        <taxon>Sipha</taxon>
    </lineage>
</organism>
<dbReference type="InterPro" id="IPR029676">
    <property type="entry name" value="CFAP221"/>
</dbReference>